<evidence type="ECO:0000313" key="3">
    <source>
        <dbReference type="Proteomes" id="UP001465976"/>
    </source>
</evidence>
<feature type="region of interest" description="Disordered" evidence="1">
    <location>
        <begin position="322"/>
        <end position="379"/>
    </location>
</feature>
<dbReference type="InterPro" id="IPR011009">
    <property type="entry name" value="Kinase-like_dom_sf"/>
</dbReference>
<dbReference type="SUPFAM" id="SSF56112">
    <property type="entry name" value="Protein kinase-like (PK-like)"/>
    <property type="match status" value="1"/>
</dbReference>
<evidence type="ECO:0000256" key="1">
    <source>
        <dbReference type="SAM" id="MobiDB-lite"/>
    </source>
</evidence>
<dbReference type="EMBL" id="JBAHYK010001581">
    <property type="protein sequence ID" value="KAL0567459.1"/>
    <property type="molecule type" value="Genomic_DNA"/>
</dbReference>
<protein>
    <recommendedName>
        <fullName evidence="4">Non-specific serine/threonine protein kinase</fullName>
    </recommendedName>
</protein>
<proteinExistence type="predicted"/>
<name>A0ABR3EX34_9AGAR</name>
<evidence type="ECO:0008006" key="4">
    <source>
        <dbReference type="Google" id="ProtNLM"/>
    </source>
</evidence>
<feature type="compositionally biased region" description="Basic residues" evidence="1">
    <location>
        <begin position="351"/>
        <end position="364"/>
    </location>
</feature>
<reference evidence="2 3" key="1">
    <citation type="submission" date="2024-02" db="EMBL/GenBank/DDBJ databases">
        <title>A draft genome for the cacao thread blight pathogen Marasmius crinis-equi.</title>
        <authorList>
            <person name="Cohen S.P."/>
            <person name="Baruah I.K."/>
            <person name="Amoako-Attah I."/>
            <person name="Bukari Y."/>
            <person name="Meinhardt L.W."/>
            <person name="Bailey B.A."/>
        </authorList>
    </citation>
    <scope>NUCLEOTIDE SEQUENCE [LARGE SCALE GENOMIC DNA]</scope>
    <source>
        <strain evidence="2 3">GH-76</strain>
    </source>
</reference>
<keyword evidence="3" id="KW-1185">Reference proteome</keyword>
<comment type="caution">
    <text evidence="2">The sequence shown here is derived from an EMBL/GenBank/DDBJ whole genome shotgun (WGS) entry which is preliminary data.</text>
</comment>
<dbReference type="Proteomes" id="UP001465976">
    <property type="component" value="Unassembled WGS sequence"/>
</dbReference>
<gene>
    <name evidence="2" type="ORF">V5O48_014531</name>
</gene>
<organism evidence="2 3">
    <name type="scientific">Marasmius crinis-equi</name>
    <dbReference type="NCBI Taxonomy" id="585013"/>
    <lineage>
        <taxon>Eukaryota</taxon>
        <taxon>Fungi</taxon>
        <taxon>Dikarya</taxon>
        <taxon>Basidiomycota</taxon>
        <taxon>Agaricomycotina</taxon>
        <taxon>Agaricomycetes</taxon>
        <taxon>Agaricomycetidae</taxon>
        <taxon>Agaricales</taxon>
        <taxon>Marasmiineae</taxon>
        <taxon>Marasmiaceae</taxon>
        <taxon>Marasmius</taxon>
    </lineage>
</organism>
<sequence length="919" mass="103572">MMFSSIESVESVVAGSASIGPAEQANLKSTLEAVTFKRGRQGSDTPEKRLYKKRKSADSNEPKTPKTELVSFHMIQREDTILPNSTTTLQMLKEHTVAEVELLWGSSTTTRNFHRSEVTQAAAKRIQQDDLFGLGGWNDKKIRVAISIFKLTNKVGVKKRLKGKDINTLKNAKEISLCGYDNFDLSPDETSPYCLVVNVPKEKGKVKDTPQLAVRIVRSPEHVGRRILEFLYESHRLSFGYKMMHGPDNQLILISELPNEHVLLGQEAPADDPDVAKVRLELKENEHMQVVQPAKVLRDEELTDDNLAQFIRQESLAKSQVLFQGDGSSSSESPRLSPTQYGTHDPAATHSAHRPPTHRSRPGRHLAGQRTATPIYDGNNAPGHPLAIGLDPKLFHPIFARFVQLYEEGCEKMRCSIHTYGHRIADHTTPSDATIRGLVWQLSNALSNLDVSEAERLEEIIPILRDLLGLPTRKFNPMRLESGDAPDIASLTETLAPLIIAELKADLMAGSITLPRTQALFGYISYLQAFRKEKWNLDTCSPCFLITLVGNQLEISGVVCPSRVHVTSLLTLELGYSAFPTDDVNVIWKAQVAFHALKTCLTDLESYYEKVQKWVPVSAFRPTLVSIGDNDSIERHAAPRLFPWPTSFVIRNALGIEARVFFRYMWPLQMRATCTIFVVKIISSDDGLKNTDPSTQRAKPRDDPHPVWDNTYRNKNCADKVWFEASPLQVGQKVVIKYVRAYNNDCHSYMWKEHELSPKERAFLKSSSNPLKLRFVPELYGIADYECAGGFLAGYGKMVVMEYLEGWQTLSSTHTKNQALGVIPRVLLAVERLNALYVHGDLRAPNIMVEPAAVEPRVYIVDYDIAGALHGKFTPMLPARWDHRCKRRMNMSKSQWALTVEQDQEMLWDTFERLGFCLS</sequence>
<feature type="region of interest" description="Disordered" evidence="1">
    <location>
        <begin position="37"/>
        <end position="67"/>
    </location>
</feature>
<feature type="compositionally biased region" description="Basic and acidic residues" evidence="1">
    <location>
        <begin position="56"/>
        <end position="66"/>
    </location>
</feature>
<evidence type="ECO:0000313" key="2">
    <source>
        <dbReference type="EMBL" id="KAL0567459.1"/>
    </source>
</evidence>
<accession>A0ABR3EX34</accession>